<dbReference type="PROSITE" id="PS50878">
    <property type="entry name" value="RT_POL"/>
    <property type="match status" value="1"/>
</dbReference>
<dbReference type="PROSITE" id="PS50158">
    <property type="entry name" value="ZF_CCHC"/>
    <property type="match status" value="1"/>
</dbReference>
<keyword evidence="7" id="KW-1185">Reference proteome</keyword>
<evidence type="ECO:0000313" key="7">
    <source>
        <dbReference type="Proteomes" id="UP001235939"/>
    </source>
</evidence>
<dbReference type="InterPro" id="IPR000477">
    <property type="entry name" value="RT_dom"/>
</dbReference>
<evidence type="ECO:0000256" key="1">
    <source>
        <dbReference type="PROSITE-ProRule" id="PRU00047"/>
    </source>
</evidence>
<dbReference type="Gene3D" id="4.10.60.10">
    <property type="entry name" value="Zinc finger, CCHC-type"/>
    <property type="match status" value="1"/>
</dbReference>
<evidence type="ECO:0000259" key="4">
    <source>
        <dbReference type="PROSITE" id="PS50158"/>
    </source>
</evidence>
<dbReference type="PANTHER" id="PTHR21301">
    <property type="entry name" value="REVERSE TRANSCRIPTASE"/>
    <property type="match status" value="1"/>
</dbReference>
<keyword evidence="3" id="KW-0812">Transmembrane</keyword>
<evidence type="ECO:0000256" key="3">
    <source>
        <dbReference type="SAM" id="Phobius"/>
    </source>
</evidence>
<evidence type="ECO:0000313" key="6">
    <source>
        <dbReference type="EMBL" id="UYV61141.1"/>
    </source>
</evidence>
<dbReference type="Proteomes" id="UP001235939">
    <property type="component" value="Chromosome 01"/>
</dbReference>
<dbReference type="SUPFAM" id="SSF56672">
    <property type="entry name" value="DNA/RNA polymerases"/>
    <property type="match status" value="1"/>
</dbReference>
<feature type="compositionally biased region" description="Basic and acidic residues" evidence="2">
    <location>
        <begin position="422"/>
        <end position="433"/>
    </location>
</feature>
<dbReference type="Pfam" id="PF00078">
    <property type="entry name" value="RVT_1"/>
    <property type="match status" value="1"/>
</dbReference>
<sequence length="505" mass="57047">MPEHVLISTPIGKIRNRNIPLSILVVSILLTLLNVMHGTYTVMFTSGLFTSWIYLRFYQYHSNGTKGDMAECFKFSRVWKEKLILKLDKLGIEGSLPQGSILSPILFNIYLIEVHTFIKSPAKMALYADDIIIWVSKNNLSDAEHSLNTAMKILQKVGYVTVMDSGVVGIKRVASGCNMLIDEGTWVVFWRRYVDDILCICKTDLEETILSTLNSYNPNLSFTMEKEQGHIIPFLDILIIRTPASFHTTVYYKNSSTPTYTHFNSFCPIVHKINIEAAADSVVDSEVEITEAATTAGKKATASLNVPNLPVVVDVAVDRAVMEAATTPARTAEKLATACYTCGEFGHKKDDCPKSGTQESGDEEESSDNEEEETPQKRKQAEDSEEEEVEAEEPPKKKSKKPKSKKKEEDCYLTLQAYRTLPLEKRQEQRNEKTPTSTSTWLSRRCKDDQEQETEEDCPTPMASSTRDGRMQRDNQEQDPEKSLPSMPAVHTRYGWAVKIPRRFL</sequence>
<dbReference type="PANTHER" id="PTHR21301:SF10">
    <property type="entry name" value="REVERSE TRANSCRIPTASE DOMAIN-CONTAINING PROTEIN"/>
    <property type="match status" value="1"/>
</dbReference>
<feature type="compositionally biased region" description="Acidic residues" evidence="2">
    <location>
        <begin position="383"/>
        <end position="392"/>
    </location>
</feature>
<name>A0ABY6JYL5_9ARAC</name>
<gene>
    <name evidence="6" type="ORF">LAZ67_1003564</name>
</gene>
<organism evidence="6 7">
    <name type="scientific">Cordylochernes scorpioides</name>
    <dbReference type="NCBI Taxonomy" id="51811"/>
    <lineage>
        <taxon>Eukaryota</taxon>
        <taxon>Metazoa</taxon>
        <taxon>Ecdysozoa</taxon>
        <taxon>Arthropoda</taxon>
        <taxon>Chelicerata</taxon>
        <taxon>Arachnida</taxon>
        <taxon>Pseudoscorpiones</taxon>
        <taxon>Cheliferoidea</taxon>
        <taxon>Chernetidae</taxon>
        <taxon>Cordylochernes</taxon>
    </lineage>
</organism>
<evidence type="ECO:0000256" key="2">
    <source>
        <dbReference type="SAM" id="MobiDB-lite"/>
    </source>
</evidence>
<dbReference type="EMBL" id="CP092863">
    <property type="protein sequence ID" value="UYV61141.1"/>
    <property type="molecule type" value="Genomic_DNA"/>
</dbReference>
<accession>A0ABY6JYL5</accession>
<evidence type="ECO:0000259" key="5">
    <source>
        <dbReference type="PROSITE" id="PS50878"/>
    </source>
</evidence>
<keyword evidence="1" id="KW-0479">Metal-binding</keyword>
<dbReference type="SMART" id="SM00343">
    <property type="entry name" value="ZnF_C2HC"/>
    <property type="match status" value="1"/>
</dbReference>
<feature type="compositionally biased region" description="Acidic residues" evidence="2">
    <location>
        <begin position="360"/>
        <end position="373"/>
    </location>
</feature>
<protein>
    <submittedName>
        <fullName evidence="6">TMEM115</fullName>
    </submittedName>
</protein>
<keyword evidence="1" id="KW-0863">Zinc-finger</keyword>
<dbReference type="InterPro" id="IPR036875">
    <property type="entry name" value="Znf_CCHC_sf"/>
</dbReference>
<keyword evidence="3" id="KW-1133">Transmembrane helix</keyword>
<feature type="domain" description="Reverse transcriptase" evidence="5">
    <location>
        <begin position="1"/>
        <end position="181"/>
    </location>
</feature>
<feature type="region of interest" description="Disordered" evidence="2">
    <location>
        <begin position="350"/>
        <end position="488"/>
    </location>
</feature>
<dbReference type="InterPro" id="IPR001878">
    <property type="entry name" value="Znf_CCHC"/>
</dbReference>
<dbReference type="InterPro" id="IPR043502">
    <property type="entry name" value="DNA/RNA_pol_sf"/>
</dbReference>
<reference evidence="6 7" key="1">
    <citation type="submission" date="2022-01" db="EMBL/GenBank/DDBJ databases">
        <title>A chromosomal length assembly of Cordylochernes scorpioides.</title>
        <authorList>
            <person name="Zeh D."/>
            <person name="Zeh J."/>
        </authorList>
    </citation>
    <scope>NUCLEOTIDE SEQUENCE [LARGE SCALE GENOMIC DNA]</scope>
    <source>
        <strain evidence="6">IN4F17</strain>
        <tissue evidence="6">Whole Body</tissue>
    </source>
</reference>
<feature type="compositionally biased region" description="Basic and acidic residues" evidence="2">
    <location>
        <begin position="467"/>
        <end position="482"/>
    </location>
</feature>
<keyword evidence="1" id="KW-0862">Zinc</keyword>
<dbReference type="Pfam" id="PF00098">
    <property type="entry name" value="zf-CCHC"/>
    <property type="match status" value="1"/>
</dbReference>
<feature type="domain" description="CCHC-type" evidence="4">
    <location>
        <begin position="339"/>
        <end position="354"/>
    </location>
</feature>
<dbReference type="SUPFAM" id="SSF57756">
    <property type="entry name" value="Retrovirus zinc finger-like domains"/>
    <property type="match status" value="1"/>
</dbReference>
<feature type="transmembrane region" description="Helical" evidence="3">
    <location>
        <begin position="21"/>
        <end position="54"/>
    </location>
</feature>
<keyword evidence="3" id="KW-0472">Membrane</keyword>
<proteinExistence type="predicted"/>